<organism evidence="1 2">
    <name type="scientific">Streptomyces arboris</name>
    <dbReference type="NCBI Taxonomy" id="2600619"/>
    <lineage>
        <taxon>Bacteria</taxon>
        <taxon>Bacillati</taxon>
        <taxon>Actinomycetota</taxon>
        <taxon>Actinomycetes</taxon>
        <taxon>Kitasatosporales</taxon>
        <taxon>Streptomycetaceae</taxon>
        <taxon>Streptomyces</taxon>
    </lineage>
</organism>
<dbReference type="AlphaFoldDB" id="A0A5N5EZJ5"/>
<dbReference type="Proteomes" id="UP000326907">
    <property type="component" value="Unassembled WGS sequence"/>
</dbReference>
<gene>
    <name evidence="1" type="ORF">F5983_01025</name>
</gene>
<evidence type="ECO:0000313" key="2">
    <source>
        <dbReference type="Proteomes" id="UP000326907"/>
    </source>
</evidence>
<keyword evidence="2" id="KW-1185">Reference proteome</keyword>
<comment type="caution">
    <text evidence="1">The sequence shown here is derived from an EMBL/GenBank/DDBJ whole genome shotgun (WGS) entry which is preliminary data.</text>
</comment>
<protein>
    <submittedName>
        <fullName evidence="1">Uncharacterized protein</fullName>
    </submittedName>
</protein>
<evidence type="ECO:0000313" key="1">
    <source>
        <dbReference type="EMBL" id="KAB2594350.1"/>
    </source>
</evidence>
<dbReference type="RefSeq" id="WP_151508562.1">
    <property type="nucleotide sequence ID" value="NZ_JBMVCA010000001.1"/>
</dbReference>
<name>A0A5N5EZJ5_9ACTN</name>
<dbReference type="InterPro" id="IPR045732">
    <property type="entry name" value="DUF6086"/>
</dbReference>
<accession>A0A5N5EZJ5</accession>
<proteinExistence type="predicted"/>
<sequence>MSQYYDMGDRTLWNPSQGVSLLFAAQVAAHEAAVGLPSGIGPMESDECRIDPVAFAAFAGALLTWRSRSLHPVRAALSDGFLAAVLALAERGGIEVEWPPAAAAEGGWRAELRQKARELHRHMTG</sequence>
<dbReference type="Pfam" id="PF19564">
    <property type="entry name" value="DUF6086"/>
    <property type="match status" value="1"/>
</dbReference>
<dbReference type="EMBL" id="VYUA01000001">
    <property type="protein sequence ID" value="KAB2594350.1"/>
    <property type="molecule type" value="Genomic_DNA"/>
</dbReference>
<reference evidence="1 2" key="1">
    <citation type="submission" date="2019-09" db="EMBL/GenBank/DDBJ databases">
        <authorList>
            <person name="Liu P."/>
        </authorList>
    </citation>
    <scope>NUCLEOTIDE SEQUENCE [LARGE SCALE GENOMIC DNA]</scope>
    <source>
        <strain evidence="1 2">TRM68085</strain>
    </source>
</reference>